<accession>A0A7Y0L032</accession>
<evidence type="ECO:0000313" key="2">
    <source>
        <dbReference type="Proteomes" id="UP000533476"/>
    </source>
</evidence>
<dbReference type="AlphaFoldDB" id="A0A7Y0L032"/>
<protein>
    <submittedName>
        <fullName evidence="1">Uncharacterized protein</fullName>
    </submittedName>
</protein>
<comment type="caution">
    <text evidence="1">The sequence shown here is derived from an EMBL/GenBank/DDBJ whole genome shotgun (WGS) entry which is preliminary data.</text>
</comment>
<keyword evidence="2" id="KW-1185">Reference proteome</keyword>
<dbReference type="EMBL" id="JABBVZ010000001">
    <property type="protein sequence ID" value="NMP20796.1"/>
    <property type="molecule type" value="Genomic_DNA"/>
</dbReference>
<dbReference type="RefSeq" id="WP_169095503.1">
    <property type="nucleotide sequence ID" value="NZ_JABBVZ010000001.1"/>
</dbReference>
<name>A0A7Y0L032_9FIRM</name>
<proteinExistence type="predicted"/>
<organism evidence="1 2">
    <name type="scientific">Sulfobacillus harzensis</name>
    <dbReference type="NCBI Taxonomy" id="2729629"/>
    <lineage>
        <taxon>Bacteria</taxon>
        <taxon>Bacillati</taxon>
        <taxon>Bacillota</taxon>
        <taxon>Clostridia</taxon>
        <taxon>Eubacteriales</taxon>
        <taxon>Clostridiales Family XVII. Incertae Sedis</taxon>
        <taxon>Sulfobacillus</taxon>
    </lineage>
</organism>
<gene>
    <name evidence="1" type="ORF">HIJ39_00270</name>
</gene>
<evidence type="ECO:0000313" key="1">
    <source>
        <dbReference type="EMBL" id="NMP20796.1"/>
    </source>
</evidence>
<dbReference type="Proteomes" id="UP000533476">
    <property type="component" value="Unassembled WGS sequence"/>
</dbReference>
<sequence length="162" mass="18104">MATEIPAHMLSLTVHVPEWVPTHARRTESATFAHNRQRLLDDGYGYCWGCWLGGIKNTTDLQLHHGVVEWATNNEANPAAALRVAQWLDFYGYAKAMGDTPWTDADDIRGLVFLCADCHTGQPGIQHKRNERWLSGGIHYAPFPIWLADRIAAGREETAAPV</sequence>
<reference evidence="1 2" key="1">
    <citation type="submission" date="2020-04" db="EMBL/GenBank/DDBJ databases">
        <authorList>
            <person name="Zhang R."/>
            <person name="Schippers A."/>
        </authorList>
    </citation>
    <scope>NUCLEOTIDE SEQUENCE [LARGE SCALE GENOMIC DNA]</scope>
    <source>
        <strain evidence="1 2">DSM 109850</strain>
    </source>
</reference>